<reference evidence="3 4" key="1">
    <citation type="submission" date="2018-11" db="EMBL/GenBank/DDBJ databases">
        <authorList>
            <person name="Ye M.-Q."/>
            <person name="Du Z.-J."/>
        </authorList>
    </citation>
    <scope>NUCLEOTIDE SEQUENCE [LARGE SCALE GENOMIC DNA]</scope>
    <source>
        <strain evidence="3 4">U0105</strain>
    </source>
</reference>
<sequence>MEDFFDELEELALGSRLKRLSDRMYAEAQSVYKNLNIPVQPKWFSLLALLYKKERISVVEAADSLQLSQPALSQFCKQLIAEGLAEFHSDKKDSRKRIIALTPKGWVTISNLHITWKGIERAAQDLCKEADNDFYQSLVKFEHALSRQSLLERSQSHLALITDGQQVEFIPFQDNYAPYFDVINTEWIESMFTLEEIDKQVLRNPKQFIIEPGGHIWFAKHPLYGIVGACALLKSGENEYELTKMGVLSTVRGLKIGEALLIHVLHFATKTLNADSIYLLTNRKCEAAIHLYEKLGFIHSKEIMRKYGSHYERCNVAMNLTGIER</sequence>
<dbReference type="InterPro" id="IPR000835">
    <property type="entry name" value="HTH_MarR-typ"/>
</dbReference>
<feature type="domain" description="N-acetyltransferase" evidence="2">
    <location>
        <begin position="167"/>
        <end position="323"/>
    </location>
</feature>
<keyword evidence="4" id="KW-1185">Reference proteome</keyword>
<dbReference type="Pfam" id="PF00583">
    <property type="entry name" value="Acetyltransf_1"/>
    <property type="match status" value="1"/>
</dbReference>
<dbReference type="Pfam" id="PF12802">
    <property type="entry name" value="MarR_2"/>
    <property type="match status" value="1"/>
</dbReference>
<dbReference type="CDD" id="cd04301">
    <property type="entry name" value="NAT_SF"/>
    <property type="match status" value="1"/>
</dbReference>
<dbReference type="PANTHER" id="PTHR13947:SF37">
    <property type="entry name" value="LD18367P"/>
    <property type="match status" value="1"/>
</dbReference>
<comment type="caution">
    <text evidence="3">The sequence shown here is derived from an EMBL/GenBank/DDBJ whole genome shotgun (WGS) entry which is preliminary data.</text>
</comment>
<dbReference type="InterPro" id="IPR036388">
    <property type="entry name" value="WH-like_DNA-bd_sf"/>
</dbReference>
<dbReference type="InterPro" id="IPR011991">
    <property type="entry name" value="ArsR-like_HTH"/>
</dbReference>
<evidence type="ECO:0000313" key="4">
    <source>
        <dbReference type="Proteomes" id="UP000275281"/>
    </source>
</evidence>
<dbReference type="Proteomes" id="UP000275281">
    <property type="component" value="Unassembled WGS sequence"/>
</dbReference>
<dbReference type="EMBL" id="RPOK01000001">
    <property type="protein sequence ID" value="RPJ67839.1"/>
    <property type="molecule type" value="Genomic_DNA"/>
</dbReference>
<protein>
    <submittedName>
        <fullName evidence="3">GNAT family N-acetyltransferase</fullName>
    </submittedName>
</protein>
<dbReference type="InterPro" id="IPR036390">
    <property type="entry name" value="WH_DNA-bd_sf"/>
</dbReference>
<dbReference type="OrthoDB" id="1431064at2"/>
<accession>A0A3N5Y9D4</accession>
<dbReference type="AlphaFoldDB" id="A0A3N5Y9D4"/>
<dbReference type="Gene3D" id="3.40.630.30">
    <property type="match status" value="1"/>
</dbReference>
<dbReference type="Gene3D" id="1.10.10.10">
    <property type="entry name" value="Winged helix-like DNA-binding domain superfamily/Winged helix DNA-binding domain"/>
    <property type="match status" value="1"/>
</dbReference>
<dbReference type="SUPFAM" id="SSF46785">
    <property type="entry name" value="Winged helix' DNA-binding domain"/>
    <property type="match status" value="1"/>
</dbReference>
<gene>
    <name evidence="3" type="ORF">DRW07_00015</name>
</gene>
<dbReference type="InterPro" id="IPR000182">
    <property type="entry name" value="GNAT_dom"/>
</dbReference>
<evidence type="ECO:0000313" key="3">
    <source>
        <dbReference type="EMBL" id="RPJ67839.1"/>
    </source>
</evidence>
<evidence type="ECO:0000256" key="1">
    <source>
        <dbReference type="ARBA" id="ARBA00022679"/>
    </source>
</evidence>
<name>A0A3N5Y9D4_9ALTE</name>
<dbReference type="GO" id="GO:0008080">
    <property type="term" value="F:N-acetyltransferase activity"/>
    <property type="evidence" value="ECO:0007669"/>
    <property type="project" value="InterPro"/>
</dbReference>
<dbReference type="PROSITE" id="PS51186">
    <property type="entry name" value="GNAT"/>
    <property type="match status" value="1"/>
</dbReference>
<dbReference type="SUPFAM" id="SSF55729">
    <property type="entry name" value="Acyl-CoA N-acyltransferases (Nat)"/>
    <property type="match status" value="1"/>
</dbReference>
<evidence type="ECO:0000259" key="2">
    <source>
        <dbReference type="PROSITE" id="PS51186"/>
    </source>
</evidence>
<dbReference type="CDD" id="cd00090">
    <property type="entry name" value="HTH_ARSR"/>
    <property type="match status" value="1"/>
</dbReference>
<dbReference type="GO" id="GO:0003700">
    <property type="term" value="F:DNA-binding transcription factor activity"/>
    <property type="evidence" value="ECO:0007669"/>
    <property type="project" value="InterPro"/>
</dbReference>
<proteinExistence type="predicted"/>
<dbReference type="RefSeq" id="WP_124025842.1">
    <property type="nucleotide sequence ID" value="NZ_JBHRSN010000005.1"/>
</dbReference>
<organism evidence="3 4">
    <name type="scientific">Alteromonas sediminis</name>
    <dbReference type="NCBI Taxonomy" id="2259342"/>
    <lineage>
        <taxon>Bacteria</taxon>
        <taxon>Pseudomonadati</taxon>
        <taxon>Pseudomonadota</taxon>
        <taxon>Gammaproteobacteria</taxon>
        <taxon>Alteromonadales</taxon>
        <taxon>Alteromonadaceae</taxon>
        <taxon>Alteromonas/Salinimonas group</taxon>
        <taxon>Alteromonas</taxon>
    </lineage>
</organism>
<dbReference type="InterPro" id="IPR050769">
    <property type="entry name" value="NAT_camello-type"/>
</dbReference>
<keyword evidence="1 3" id="KW-0808">Transferase</keyword>
<dbReference type="InterPro" id="IPR016181">
    <property type="entry name" value="Acyl_CoA_acyltransferase"/>
</dbReference>
<dbReference type="PANTHER" id="PTHR13947">
    <property type="entry name" value="GNAT FAMILY N-ACETYLTRANSFERASE"/>
    <property type="match status" value="1"/>
</dbReference>